<dbReference type="Gene3D" id="1.10.10.10">
    <property type="entry name" value="Winged helix-like DNA-binding domain superfamily/Winged helix DNA-binding domain"/>
    <property type="match status" value="1"/>
</dbReference>
<sequence length="157" mass="17642">MRVHLTPTHLMCSHKIHAHVTLPCVSDLDEGRLLADWHTLLDRHAAVWNALERELQQRHAIGVSEFEALEKLAGCSVGKCRAAELAGAVPLSQSAASRLTARLERAGLVQRALCELDRRGVFVLLTDKGRRLYEEARPTHRAVLARTLRDDRDDRDD</sequence>
<dbReference type="InterPro" id="IPR036390">
    <property type="entry name" value="WH_DNA-bd_sf"/>
</dbReference>
<evidence type="ECO:0000313" key="6">
    <source>
        <dbReference type="Proteomes" id="UP000199207"/>
    </source>
</evidence>
<dbReference type="InterPro" id="IPR023187">
    <property type="entry name" value="Tscrpt_reg_MarR-type_CS"/>
</dbReference>
<evidence type="ECO:0000259" key="4">
    <source>
        <dbReference type="PROSITE" id="PS50995"/>
    </source>
</evidence>
<dbReference type="Proteomes" id="UP000199207">
    <property type="component" value="Unassembled WGS sequence"/>
</dbReference>
<organism evidence="5 6">
    <name type="scientific">Streptomyces aidingensis</name>
    <dbReference type="NCBI Taxonomy" id="910347"/>
    <lineage>
        <taxon>Bacteria</taxon>
        <taxon>Bacillati</taxon>
        <taxon>Actinomycetota</taxon>
        <taxon>Actinomycetes</taxon>
        <taxon>Kitasatosporales</taxon>
        <taxon>Streptomycetaceae</taxon>
        <taxon>Streptomyces</taxon>
    </lineage>
</organism>
<dbReference type="SMART" id="SM00347">
    <property type="entry name" value="HTH_MARR"/>
    <property type="match status" value="1"/>
</dbReference>
<dbReference type="Pfam" id="PF01047">
    <property type="entry name" value="MarR"/>
    <property type="match status" value="1"/>
</dbReference>
<dbReference type="InterPro" id="IPR039422">
    <property type="entry name" value="MarR/SlyA-like"/>
</dbReference>
<evidence type="ECO:0000256" key="3">
    <source>
        <dbReference type="ARBA" id="ARBA00023163"/>
    </source>
</evidence>
<keyword evidence="3" id="KW-0804">Transcription</keyword>
<dbReference type="SUPFAM" id="SSF46785">
    <property type="entry name" value="Winged helix' DNA-binding domain"/>
    <property type="match status" value="1"/>
</dbReference>
<dbReference type="AlphaFoldDB" id="A0A1I1K783"/>
<dbReference type="PROSITE" id="PS50995">
    <property type="entry name" value="HTH_MARR_2"/>
    <property type="match status" value="1"/>
</dbReference>
<dbReference type="GO" id="GO:0003700">
    <property type="term" value="F:DNA-binding transcription factor activity"/>
    <property type="evidence" value="ECO:0007669"/>
    <property type="project" value="InterPro"/>
</dbReference>
<feature type="domain" description="HTH marR-type" evidence="4">
    <location>
        <begin position="34"/>
        <end position="157"/>
    </location>
</feature>
<keyword evidence="1" id="KW-0805">Transcription regulation</keyword>
<dbReference type="GO" id="GO:0006950">
    <property type="term" value="P:response to stress"/>
    <property type="evidence" value="ECO:0007669"/>
    <property type="project" value="TreeGrafter"/>
</dbReference>
<keyword evidence="2 5" id="KW-0238">DNA-binding</keyword>
<protein>
    <submittedName>
        <fullName evidence="5">DNA-binding transcriptional regulator, MarR family</fullName>
    </submittedName>
</protein>
<dbReference type="PROSITE" id="PS01117">
    <property type="entry name" value="HTH_MARR_1"/>
    <property type="match status" value="1"/>
</dbReference>
<accession>A0A1I1K783</accession>
<dbReference type="EMBL" id="FOLM01000004">
    <property type="protein sequence ID" value="SFC56445.1"/>
    <property type="molecule type" value="Genomic_DNA"/>
</dbReference>
<dbReference type="STRING" id="910347.SAMN05421773_104106"/>
<name>A0A1I1K783_9ACTN</name>
<dbReference type="InterPro" id="IPR036388">
    <property type="entry name" value="WH-like_DNA-bd_sf"/>
</dbReference>
<dbReference type="PANTHER" id="PTHR33164:SF99">
    <property type="entry name" value="MARR FAMILY REGULATORY PROTEIN"/>
    <property type="match status" value="1"/>
</dbReference>
<dbReference type="PRINTS" id="PR00598">
    <property type="entry name" value="HTHMARR"/>
</dbReference>
<evidence type="ECO:0000256" key="2">
    <source>
        <dbReference type="ARBA" id="ARBA00023125"/>
    </source>
</evidence>
<keyword evidence="6" id="KW-1185">Reference proteome</keyword>
<proteinExistence type="predicted"/>
<dbReference type="InterPro" id="IPR000835">
    <property type="entry name" value="HTH_MarR-typ"/>
</dbReference>
<evidence type="ECO:0000256" key="1">
    <source>
        <dbReference type="ARBA" id="ARBA00023015"/>
    </source>
</evidence>
<gene>
    <name evidence="5" type="ORF">SAMN05421773_104106</name>
</gene>
<dbReference type="PANTHER" id="PTHR33164">
    <property type="entry name" value="TRANSCRIPTIONAL REGULATOR, MARR FAMILY"/>
    <property type="match status" value="1"/>
</dbReference>
<reference evidence="5 6" key="1">
    <citation type="submission" date="2016-10" db="EMBL/GenBank/DDBJ databases">
        <authorList>
            <person name="de Groot N.N."/>
        </authorList>
    </citation>
    <scope>NUCLEOTIDE SEQUENCE [LARGE SCALE GENOMIC DNA]</scope>
    <source>
        <strain evidence="5 6">CGMCC 4.5739</strain>
    </source>
</reference>
<evidence type="ECO:0000313" key="5">
    <source>
        <dbReference type="EMBL" id="SFC56445.1"/>
    </source>
</evidence>
<dbReference type="GO" id="GO:0003677">
    <property type="term" value="F:DNA binding"/>
    <property type="evidence" value="ECO:0007669"/>
    <property type="project" value="UniProtKB-KW"/>
</dbReference>